<dbReference type="SUPFAM" id="SSF47923">
    <property type="entry name" value="Ypt/Rab-GAP domain of gyp1p"/>
    <property type="match status" value="2"/>
</dbReference>
<dbReference type="PROSITE" id="PS50086">
    <property type="entry name" value="TBC_RABGAP"/>
    <property type="match status" value="1"/>
</dbReference>
<reference evidence="2" key="1">
    <citation type="submission" date="2021-01" db="EMBL/GenBank/DDBJ databases">
        <authorList>
            <person name="Corre E."/>
            <person name="Pelletier E."/>
            <person name="Niang G."/>
            <person name="Scheremetjew M."/>
            <person name="Finn R."/>
            <person name="Kale V."/>
            <person name="Holt S."/>
            <person name="Cochrane G."/>
            <person name="Meng A."/>
            <person name="Brown T."/>
            <person name="Cohen L."/>
        </authorList>
    </citation>
    <scope>NUCLEOTIDE SEQUENCE</scope>
</reference>
<dbReference type="EMBL" id="HBFQ01064187">
    <property type="protein sequence ID" value="CAD8871142.1"/>
    <property type="molecule type" value="Transcribed_RNA"/>
</dbReference>
<evidence type="ECO:0000313" key="2">
    <source>
        <dbReference type="EMBL" id="CAD8871142.1"/>
    </source>
</evidence>
<dbReference type="AlphaFoldDB" id="A0A7S1B0K5"/>
<protein>
    <recommendedName>
        <fullName evidence="1">Rab-GAP TBC domain-containing protein</fullName>
    </recommendedName>
</protein>
<proteinExistence type="predicted"/>
<gene>
    <name evidence="2" type="ORF">NSCI0253_LOCUS45499</name>
</gene>
<organism evidence="2">
    <name type="scientific">Noctiluca scintillans</name>
    <name type="common">Sea sparkle</name>
    <name type="synonym">Red tide dinoflagellate</name>
    <dbReference type="NCBI Taxonomy" id="2966"/>
    <lineage>
        <taxon>Eukaryota</taxon>
        <taxon>Sar</taxon>
        <taxon>Alveolata</taxon>
        <taxon>Dinophyceae</taxon>
        <taxon>Noctilucales</taxon>
        <taxon>Noctilucaceae</taxon>
        <taxon>Noctiluca</taxon>
    </lineage>
</organism>
<accession>A0A7S1B0K5</accession>
<feature type="domain" description="Rab-GAP TBC" evidence="1">
    <location>
        <begin position="250"/>
        <end position="443"/>
    </location>
</feature>
<evidence type="ECO:0000259" key="1">
    <source>
        <dbReference type="PROSITE" id="PS50086"/>
    </source>
</evidence>
<dbReference type="Gene3D" id="1.10.472.80">
    <property type="entry name" value="Ypt/Rab-GAP domain of gyp1p, domain 3"/>
    <property type="match status" value="1"/>
</dbReference>
<name>A0A7S1B0K5_NOCSC</name>
<dbReference type="InterPro" id="IPR035969">
    <property type="entry name" value="Rab-GAP_TBC_sf"/>
</dbReference>
<sequence>MISSMSSCNLSDSCLTGRRAAATALDWPLSQHEKRSCAMLLYQREVESADQMLRKQDAVVGALQEEISELRRKSYGSSTATISISRCSVDSQSDDGDTAHESQVSTVTLEPLEVTSEQVVTSHDNPQRPLPRDRLRRRLERFFASGRARNHGGDAHSLASDFSGERTPELWATLAVESKLPPYVAVRYLAETQDLFAPVQWSEGEVPDRVREVLDLVAADRESGRDSQAERLLEALPGNLDIVRALAFGGFPESLRFDVWCAMLIGPNNLDVTEYSCLRRRATHGEDDAVRQLRLDIAEEAKVAWRGQPFMNEPGVLSAVTTVALAAVLQRGRPARGCCEIAALLFFVIKGSREIETVELEVFFCLVRVFEELGDEEDGARMMKHADRVHSLIRVYDPALAELLTIRGIAIMPALRLGSALCTKAGFTLRDCAKLWDTMLTDVKRFEFCDCIVVAILVCCRRKLFAHRGDAGLLAEALLAAPRHLTVDSILRTAHAVSAFQRRCGAGSPVPFPVTQRLQSDRLRRSRGSVSRASLGLASSAVGAVSSLWGKVVGAGTGALEAVSCSTLGSVKEPQDKQCSVRTV</sequence>
<dbReference type="InterPro" id="IPR000195">
    <property type="entry name" value="Rab-GAP-TBC_dom"/>
</dbReference>